<keyword evidence="2" id="KW-1185">Reference proteome</keyword>
<dbReference type="Proteomes" id="UP001201262">
    <property type="component" value="Unassembled WGS sequence"/>
</dbReference>
<dbReference type="AlphaFoldDB" id="A0AAD4L202"/>
<proteinExistence type="predicted"/>
<comment type="caution">
    <text evidence="1">The sequence shown here is derived from an EMBL/GenBank/DDBJ whole genome shotgun (WGS) entry which is preliminary data.</text>
</comment>
<dbReference type="GeneID" id="70245550"/>
<name>A0AAD4L202_9EURO</name>
<protein>
    <submittedName>
        <fullName evidence="1">Uncharacterized protein</fullName>
    </submittedName>
</protein>
<evidence type="ECO:0000313" key="1">
    <source>
        <dbReference type="EMBL" id="KAH8704085.1"/>
    </source>
</evidence>
<reference evidence="1" key="1">
    <citation type="submission" date="2021-12" db="EMBL/GenBank/DDBJ databases">
        <title>Convergent genome expansion in fungi linked to evolution of root-endophyte symbiosis.</title>
        <authorList>
            <consortium name="DOE Joint Genome Institute"/>
            <person name="Ke Y.-H."/>
            <person name="Bonito G."/>
            <person name="Liao H.-L."/>
            <person name="Looney B."/>
            <person name="Rojas-Flechas A."/>
            <person name="Nash J."/>
            <person name="Hameed K."/>
            <person name="Schadt C."/>
            <person name="Martin F."/>
            <person name="Crous P.W."/>
            <person name="Miettinen O."/>
            <person name="Magnuson J.K."/>
            <person name="Labbe J."/>
            <person name="Jacobson D."/>
            <person name="Doktycz M.J."/>
            <person name="Veneault-Fourrey C."/>
            <person name="Kuo A."/>
            <person name="Mondo S."/>
            <person name="Calhoun S."/>
            <person name="Riley R."/>
            <person name="Ohm R."/>
            <person name="LaButti K."/>
            <person name="Andreopoulos B."/>
            <person name="Pangilinan J."/>
            <person name="Nolan M."/>
            <person name="Tritt A."/>
            <person name="Clum A."/>
            <person name="Lipzen A."/>
            <person name="Daum C."/>
            <person name="Barry K."/>
            <person name="Grigoriev I.V."/>
            <person name="Vilgalys R."/>
        </authorList>
    </citation>
    <scope>NUCLEOTIDE SEQUENCE</scope>
    <source>
        <strain evidence="1">PMI_201</strain>
    </source>
</reference>
<dbReference type="Pfam" id="PF12296">
    <property type="entry name" value="HsbA"/>
    <property type="match status" value="1"/>
</dbReference>
<accession>A0AAD4L202</accession>
<evidence type="ECO:0000313" key="2">
    <source>
        <dbReference type="Proteomes" id="UP001201262"/>
    </source>
</evidence>
<organism evidence="1 2">
    <name type="scientific">Talaromyces proteolyticus</name>
    <dbReference type="NCBI Taxonomy" id="1131652"/>
    <lineage>
        <taxon>Eukaryota</taxon>
        <taxon>Fungi</taxon>
        <taxon>Dikarya</taxon>
        <taxon>Ascomycota</taxon>
        <taxon>Pezizomycotina</taxon>
        <taxon>Eurotiomycetes</taxon>
        <taxon>Eurotiomycetidae</taxon>
        <taxon>Eurotiales</taxon>
        <taxon>Trichocomaceae</taxon>
        <taxon>Talaromyces</taxon>
        <taxon>Talaromyces sect. Bacilispori</taxon>
    </lineage>
</organism>
<sequence length="154" mass="16486">MAFFPRVTPAPNINLFNCYSIYIAVFITETMMVPKTLSTAVLAAVLSASLPSSYAAYSAQDAITGLTSLAQQVDSASTTLNSFHGGYMGALTCAREIFTVQQACKQAQQLIDGSGQVPEEDIQQYVDQIDTLHESVTNILSVAAAKVRKQSIAI</sequence>
<dbReference type="EMBL" id="JAJTJA010000002">
    <property type="protein sequence ID" value="KAH8704085.1"/>
    <property type="molecule type" value="Genomic_DNA"/>
</dbReference>
<dbReference type="RefSeq" id="XP_046077103.1">
    <property type="nucleotide sequence ID" value="XM_046215263.1"/>
</dbReference>
<gene>
    <name evidence="1" type="ORF">BGW36DRAFT_370550</name>
</gene>
<dbReference type="InterPro" id="IPR021054">
    <property type="entry name" value="Cell_wall_mannoprotein_1"/>
</dbReference>